<reference evidence="5 6" key="1">
    <citation type="journal article" date="2008" name="Nature">
        <title>The Phaeodactylum genome reveals the evolutionary history of diatom genomes.</title>
        <authorList>
            <person name="Bowler C."/>
            <person name="Allen A.E."/>
            <person name="Badger J.H."/>
            <person name="Grimwood J."/>
            <person name="Jabbari K."/>
            <person name="Kuo A."/>
            <person name="Maheswari U."/>
            <person name="Martens C."/>
            <person name="Maumus F."/>
            <person name="Otillar R.P."/>
            <person name="Rayko E."/>
            <person name="Salamov A."/>
            <person name="Vandepoele K."/>
            <person name="Beszteri B."/>
            <person name="Gruber A."/>
            <person name="Heijde M."/>
            <person name="Katinka M."/>
            <person name="Mock T."/>
            <person name="Valentin K."/>
            <person name="Verret F."/>
            <person name="Berges J.A."/>
            <person name="Brownlee C."/>
            <person name="Cadoret J.P."/>
            <person name="Chiovitti A."/>
            <person name="Choi C.J."/>
            <person name="Coesel S."/>
            <person name="De Martino A."/>
            <person name="Detter J.C."/>
            <person name="Durkin C."/>
            <person name="Falciatore A."/>
            <person name="Fournet J."/>
            <person name="Haruta M."/>
            <person name="Huysman M.J."/>
            <person name="Jenkins B.D."/>
            <person name="Jiroutova K."/>
            <person name="Jorgensen R.E."/>
            <person name="Joubert Y."/>
            <person name="Kaplan A."/>
            <person name="Kroger N."/>
            <person name="Kroth P.G."/>
            <person name="La Roche J."/>
            <person name="Lindquist E."/>
            <person name="Lommer M."/>
            <person name="Martin-Jezequel V."/>
            <person name="Lopez P.J."/>
            <person name="Lucas S."/>
            <person name="Mangogna M."/>
            <person name="McGinnis K."/>
            <person name="Medlin L.K."/>
            <person name="Montsant A."/>
            <person name="Oudot-Le Secq M.P."/>
            <person name="Napoli C."/>
            <person name="Obornik M."/>
            <person name="Parker M.S."/>
            <person name="Petit J.L."/>
            <person name="Porcel B.M."/>
            <person name="Poulsen N."/>
            <person name="Robison M."/>
            <person name="Rychlewski L."/>
            <person name="Rynearson T.A."/>
            <person name="Schmutz J."/>
            <person name="Shapiro H."/>
            <person name="Siaut M."/>
            <person name="Stanley M."/>
            <person name="Sussman M.R."/>
            <person name="Taylor A.R."/>
            <person name="Vardi A."/>
            <person name="von Dassow P."/>
            <person name="Vyverman W."/>
            <person name="Willis A."/>
            <person name="Wyrwicz L.S."/>
            <person name="Rokhsar D.S."/>
            <person name="Weissenbach J."/>
            <person name="Armbrust E.V."/>
            <person name="Green B.R."/>
            <person name="Van de Peer Y."/>
            <person name="Grigoriev I.V."/>
        </authorList>
    </citation>
    <scope>NUCLEOTIDE SEQUENCE [LARGE SCALE GENOMIC DNA]</scope>
    <source>
        <strain evidence="5 6">CCAP 1055/1</strain>
    </source>
</reference>
<dbReference type="eggNOG" id="KOG4209">
    <property type="taxonomic scope" value="Eukaryota"/>
</dbReference>
<feature type="compositionally biased region" description="Gly residues" evidence="3">
    <location>
        <begin position="85"/>
        <end position="97"/>
    </location>
</feature>
<keyword evidence="1 2" id="KW-0694">RNA-binding</keyword>
<evidence type="ECO:0000259" key="4">
    <source>
        <dbReference type="PROSITE" id="PS50102"/>
    </source>
</evidence>
<dbReference type="GeneID" id="7201591"/>
<dbReference type="Pfam" id="PF00076">
    <property type="entry name" value="RRM_1"/>
    <property type="match status" value="1"/>
</dbReference>
<dbReference type="OrthoDB" id="4726at2759"/>
<dbReference type="PANTHER" id="PTHR23236:SF92">
    <property type="entry name" value="POLYADENYLATE-BINDING PROTEIN 1"/>
    <property type="match status" value="1"/>
</dbReference>
<dbReference type="KEGG" id="pti:PHATRDRAFT_13095"/>
<dbReference type="InParanoid" id="B7G1H1"/>
<sequence length="97" mass="10815">DNYSIYVGQVDYSTTPEELLAHFEACGTVERVTIVCDKFTGKPKGFAYLEFENESSVENALKLDESEFKGRQLKITHKRVNQPGMAGGPPRGRGGFR</sequence>
<feature type="non-terminal residue" evidence="5">
    <location>
        <position position="1"/>
    </location>
</feature>
<reference evidence="6" key="2">
    <citation type="submission" date="2008-08" db="EMBL/GenBank/DDBJ databases">
        <authorList>
            <consortium name="Diatom Consortium"/>
            <person name="Grigoriev I."/>
            <person name="Grimwood J."/>
            <person name="Kuo A."/>
            <person name="Otillar R.P."/>
            <person name="Salamov A."/>
            <person name="Detter J.C."/>
            <person name="Lindquist E."/>
            <person name="Shapiro H."/>
            <person name="Lucas S."/>
            <person name="Glavina del Rio T."/>
            <person name="Pitluck S."/>
            <person name="Rokhsar D."/>
            <person name="Bowler C."/>
        </authorList>
    </citation>
    <scope>GENOME REANNOTATION</scope>
    <source>
        <strain evidence="6">CCAP 1055/1</strain>
    </source>
</reference>
<dbReference type="Gene3D" id="3.30.70.330">
    <property type="match status" value="1"/>
</dbReference>
<feature type="non-terminal residue" evidence="5">
    <location>
        <position position="97"/>
    </location>
</feature>
<evidence type="ECO:0000256" key="1">
    <source>
        <dbReference type="ARBA" id="ARBA00022884"/>
    </source>
</evidence>
<dbReference type="Proteomes" id="UP000000759">
    <property type="component" value="Chromosome 10"/>
</dbReference>
<organism evidence="5 6">
    <name type="scientific">Phaeodactylum tricornutum (strain CCAP 1055/1)</name>
    <dbReference type="NCBI Taxonomy" id="556484"/>
    <lineage>
        <taxon>Eukaryota</taxon>
        <taxon>Sar</taxon>
        <taxon>Stramenopiles</taxon>
        <taxon>Ochrophyta</taxon>
        <taxon>Bacillariophyta</taxon>
        <taxon>Bacillariophyceae</taxon>
        <taxon>Bacillariophycidae</taxon>
        <taxon>Naviculales</taxon>
        <taxon>Phaeodactylaceae</taxon>
        <taxon>Phaeodactylum</taxon>
    </lineage>
</organism>
<dbReference type="PROSITE" id="PS50102">
    <property type="entry name" value="RRM"/>
    <property type="match status" value="1"/>
</dbReference>
<accession>B7G1H1</accession>
<evidence type="ECO:0000313" key="5">
    <source>
        <dbReference type="EMBL" id="EEC47508.1"/>
    </source>
</evidence>
<evidence type="ECO:0000256" key="2">
    <source>
        <dbReference type="PROSITE-ProRule" id="PRU00176"/>
    </source>
</evidence>
<dbReference type="InterPro" id="IPR012677">
    <property type="entry name" value="Nucleotide-bd_a/b_plait_sf"/>
</dbReference>
<keyword evidence="6" id="KW-1185">Reference proteome</keyword>
<gene>
    <name evidence="5" type="ORF">PHATRDRAFT_13095</name>
</gene>
<feature type="region of interest" description="Disordered" evidence="3">
    <location>
        <begin position="78"/>
        <end position="97"/>
    </location>
</feature>
<dbReference type="EMBL" id="CM000613">
    <property type="protein sequence ID" value="EEC47508.1"/>
    <property type="molecule type" value="Genomic_DNA"/>
</dbReference>
<dbReference type="STRING" id="556484.B7G1H1"/>
<dbReference type="CDD" id="cd12306">
    <property type="entry name" value="RRM_II_PABPs"/>
    <property type="match status" value="1"/>
</dbReference>
<dbReference type="InterPro" id="IPR000504">
    <property type="entry name" value="RRM_dom"/>
</dbReference>
<protein>
    <recommendedName>
        <fullName evidence="4">RRM domain-containing protein</fullName>
    </recommendedName>
</protein>
<dbReference type="GO" id="GO:0008143">
    <property type="term" value="F:poly(A) binding"/>
    <property type="evidence" value="ECO:0007669"/>
    <property type="project" value="TreeGrafter"/>
</dbReference>
<dbReference type="SUPFAM" id="SSF54928">
    <property type="entry name" value="RNA-binding domain, RBD"/>
    <property type="match status" value="1"/>
</dbReference>
<proteinExistence type="predicted"/>
<dbReference type="InterPro" id="IPR035979">
    <property type="entry name" value="RBD_domain_sf"/>
</dbReference>
<dbReference type="RefSeq" id="XP_002180856.1">
    <property type="nucleotide sequence ID" value="XM_002180820.1"/>
</dbReference>
<dbReference type="HOGENOM" id="CLU_012062_23_3_1"/>
<feature type="domain" description="RRM" evidence="4">
    <location>
        <begin position="3"/>
        <end position="80"/>
    </location>
</feature>
<dbReference type="PANTHER" id="PTHR23236">
    <property type="entry name" value="EUKARYOTIC TRANSLATION INITIATION FACTOR 4B/4H"/>
    <property type="match status" value="1"/>
</dbReference>
<dbReference type="SMART" id="SM00360">
    <property type="entry name" value="RRM"/>
    <property type="match status" value="1"/>
</dbReference>
<dbReference type="AlphaFoldDB" id="B7G1H1"/>
<evidence type="ECO:0000256" key="3">
    <source>
        <dbReference type="SAM" id="MobiDB-lite"/>
    </source>
</evidence>
<name>B7G1H1_PHATC</name>
<dbReference type="PaxDb" id="2850-Phatr13095"/>
<evidence type="ECO:0000313" key="6">
    <source>
        <dbReference type="Proteomes" id="UP000000759"/>
    </source>
</evidence>